<evidence type="ECO:0000313" key="2">
    <source>
        <dbReference type="EMBL" id="PAQ07307.1"/>
    </source>
</evidence>
<dbReference type="AlphaFoldDB" id="A0A271LHH6"/>
<reference evidence="2 3" key="1">
    <citation type="submission" date="2017-08" db="EMBL/GenBank/DDBJ databases">
        <title>Mesorhizobium wenxinae sp. nov., a novel rhizobial species isolated from root nodules of chickpea (Cicer arietinum L.).</title>
        <authorList>
            <person name="Zhang J."/>
        </authorList>
    </citation>
    <scope>NUCLEOTIDE SEQUENCE [LARGE SCALE GENOMIC DNA]</scope>
    <source>
        <strain evidence="2 3">SDW018</strain>
    </source>
</reference>
<keyword evidence="3" id="KW-1185">Reference proteome</keyword>
<accession>A0A271LHH6</accession>
<keyword evidence="1" id="KW-0812">Transmembrane</keyword>
<sequence length="134" mass="14024">MTPERFSELVAAYGGSPQRWPENERAAALDFIAANPTQAEVALAPAADLDNLLSRHRVTAPDGALARRIIATAPDALWRRTRLIWQCAGLAGIGLAGALAGVLTVAVLLSLNSAPDDGDAYALTAFGDMQGDVQ</sequence>
<feature type="transmembrane region" description="Helical" evidence="1">
    <location>
        <begin position="87"/>
        <end position="111"/>
    </location>
</feature>
<dbReference type="EMBL" id="NPKJ01000060">
    <property type="protein sequence ID" value="PAQ07307.1"/>
    <property type="molecule type" value="Genomic_DNA"/>
</dbReference>
<name>A0A271LHH6_9HYPH</name>
<comment type="caution">
    <text evidence="2">The sequence shown here is derived from an EMBL/GenBank/DDBJ whole genome shotgun (WGS) entry which is preliminary data.</text>
</comment>
<dbReference type="RefSeq" id="WP_095494743.1">
    <property type="nucleotide sequence ID" value="NZ_NPKJ01000060.1"/>
</dbReference>
<dbReference type="OrthoDB" id="7632164at2"/>
<dbReference type="Proteomes" id="UP000216442">
    <property type="component" value="Unassembled WGS sequence"/>
</dbReference>
<evidence type="ECO:0000256" key="1">
    <source>
        <dbReference type="SAM" id="Phobius"/>
    </source>
</evidence>
<organism evidence="2 3">
    <name type="scientific">Mesorhizobium temperatum</name>
    <dbReference type="NCBI Taxonomy" id="241416"/>
    <lineage>
        <taxon>Bacteria</taxon>
        <taxon>Pseudomonadati</taxon>
        <taxon>Pseudomonadota</taxon>
        <taxon>Alphaproteobacteria</taxon>
        <taxon>Hyphomicrobiales</taxon>
        <taxon>Phyllobacteriaceae</taxon>
        <taxon>Mesorhizobium</taxon>
    </lineage>
</organism>
<gene>
    <name evidence="2" type="ORF">CIT26_23340</name>
</gene>
<evidence type="ECO:0000313" key="3">
    <source>
        <dbReference type="Proteomes" id="UP000216442"/>
    </source>
</evidence>
<protein>
    <submittedName>
        <fullName evidence="2">Uncharacterized protein</fullName>
    </submittedName>
</protein>
<keyword evidence="1" id="KW-0472">Membrane</keyword>
<keyword evidence="1" id="KW-1133">Transmembrane helix</keyword>
<proteinExistence type="predicted"/>